<keyword evidence="3" id="KW-1185">Reference proteome</keyword>
<dbReference type="Proteomes" id="UP001597521">
    <property type="component" value="Unassembled WGS sequence"/>
</dbReference>
<proteinExistence type="predicted"/>
<organism evidence="2 3">
    <name type="scientific">Devosia albogilva</name>
    <dbReference type="NCBI Taxonomy" id="429726"/>
    <lineage>
        <taxon>Bacteria</taxon>
        <taxon>Pseudomonadati</taxon>
        <taxon>Pseudomonadota</taxon>
        <taxon>Alphaproteobacteria</taxon>
        <taxon>Hyphomicrobiales</taxon>
        <taxon>Devosiaceae</taxon>
        <taxon>Devosia</taxon>
    </lineage>
</organism>
<evidence type="ECO:0000256" key="1">
    <source>
        <dbReference type="SAM" id="Phobius"/>
    </source>
</evidence>
<feature type="transmembrane region" description="Helical" evidence="1">
    <location>
        <begin position="57"/>
        <end position="79"/>
    </location>
</feature>
<keyword evidence="1" id="KW-1133">Transmembrane helix</keyword>
<evidence type="ECO:0000313" key="2">
    <source>
        <dbReference type="EMBL" id="MFD2646971.1"/>
    </source>
</evidence>
<dbReference type="Pfam" id="PF07332">
    <property type="entry name" value="Phage_holin_3_6"/>
    <property type="match status" value="1"/>
</dbReference>
<keyword evidence="1" id="KW-0812">Transmembrane</keyword>
<dbReference type="RefSeq" id="WP_386832015.1">
    <property type="nucleotide sequence ID" value="NZ_JBHUNP010000001.1"/>
</dbReference>
<accession>A0ABW5QHH0</accession>
<feature type="transmembrane region" description="Helical" evidence="1">
    <location>
        <begin position="121"/>
        <end position="139"/>
    </location>
</feature>
<feature type="transmembrane region" description="Helical" evidence="1">
    <location>
        <begin position="99"/>
        <end position="115"/>
    </location>
</feature>
<evidence type="ECO:0000313" key="3">
    <source>
        <dbReference type="Proteomes" id="UP001597521"/>
    </source>
</evidence>
<gene>
    <name evidence="2" type="ORF">ACFSX5_04075</name>
</gene>
<keyword evidence="1" id="KW-0472">Membrane</keyword>
<sequence length="146" mass="15394">MPLLGPLAALLGIEIEAITDRVRTLMIVYAVIGALTLTGLIFLLVAAYLALAQLIGPIYSALVIAVVMLLIAGIVLLAIRMGETRRRREIAQRRRSSEAGAFATTAALTALPAVVRSPSLRLLAIPAAAAAAFVLVRNARKGKDEP</sequence>
<comment type="caution">
    <text evidence="2">The sequence shown here is derived from an EMBL/GenBank/DDBJ whole genome shotgun (WGS) entry which is preliminary data.</text>
</comment>
<dbReference type="EMBL" id="JBHUNP010000001">
    <property type="protein sequence ID" value="MFD2646971.1"/>
    <property type="molecule type" value="Genomic_DNA"/>
</dbReference>
<dbReference type="InterPro" id="IPR009937">
    <property type="entry name" value="Phage_holin_3_6"/>
</dbReference>
<protein>
    <submittedName>
        <fullName evidence="2">Phage holin family protein</fullName>
    </submittedName>
</protein>
<reference evidence="3" key="1">
    <citation type="journal article" date="2019" name="Int. J. Syst. Evol. Microbiol.">
        <title>The Global Catalogue of Microorganisms (GCM) 10K type strain sequencing project: providing services to taxonomists for standard genome sequencing and annotation.</title>
        <authorList>
            <consortium name="The Broad Institute Genomics Platform"/>
            <consortium name="The Broad Institute Genome Sequencing Center for Infectious Disease"/>
            <person name="Wu L."/>
            <person name="Ma J."/>
        </authorList>
    </citation>
    <scope>NUCLEOTIDE SEQUENCE [LARGE SCALE GENOMIC DNA]</scope>
    <source>
        <strain evidence="3">CCM 7427</strain>
    </source>
</reference>
<name>A0ABW5QHH0_9HYPH</name>
<feature type="transmembrane region" description="Helical" evidence="1">
    <location>
        <begin position="27"/>
        <end position="51"/>
    </location>
</feature>